<protein>
    <submittedName>
        <fullName evidence="1">Uncharacterized protein</fullName>
    </submittedName>
</protein>
<dbReference type="AlphaFoldDB" id="A0A1V9Z9P8"/>
<organism evidence="1 2">
    <name type="scientific">Thraustotheca clavata</name>
    <dbReference type="NCBI Taxonomy" id="74557"/>
    <lineage>
        <taxon>Eukaryota</taxon>
        <taxon>Sar</taxon>
        <taxon>Stramenopiles</taxon>
        <taxon>Oomycota</taxon>
        <taxon>Saprolegniomycetes</taxon>
        <taxon>Saprolegniales</taxon>
        <taxon>Achlyaceae</taxon>
        <taxon>Thraustotheca</taxon>
    </lineage>
</organism>
<accession>A0A1V9Z9P8</accession>
<sequence length="391" mass="45960">MVVKHLDKYRHESMMRDILDELVFLEFLDDWKNLDRVVMKDELIELLDNFSISFRCTPHFENWWRLLDDKDLGRKYIANRLKIMSILQGHGDSRHPYVWHRRALDREINDQTQLRMDKGISKTLTIPLTYEEAFKYDVFKWTQVAMHVLRTREVWMTANLIGQAKNIVPRAVDPKEYATAVINEMKKDPRMTFSIDVKDRGVFSKASAFMESVTITVEAAVAKFTDMALLALEKVARFPVTTIWMEARRRHGFPCLRYKTKRDSLAPEEEEDQKYVEQVVEGMRRDPRLEFVDASDMTQRFFCLPPPMRSSGHASIATSEQNEGPRIVPISVPLGAEEAAVKFTKKALKYLQSHPRYYISTIREATQFCLPPQWTHDQYVDYIVERLRSER</sequence>
<comment type="caution">
    <text evidence="1">The sequence shown here is derived from an EMBL/GenBank/DDBJ whole genome shotgun (WGS) entry which is preliminary data.</text>
</comment>
<proteinExistence type="predicted"/>
<reference evidence="1 2" key="1">
    <citation type="journal article" date="2014" name="Genome Biol. Evol.">
        <title>The secreted proteins of Achlya hypogyna and Thraustotheca clavata identify the ancestral oomycete secretome and reveal gene acquisitions by horizontal gene transfer.</title>
        <authorList>
            <person name="Misner I."/>
            <person name="Blouin N."/>
            <person name="Leonard G."/>
            <person name="Richards T.A."/>
            <person name="Lane C.E."/>
        </authorList>
    </citation>
    <scope>NUCLEOTIDE SEQUENCE [LARGE SCALE GENOMIC DNA]</scope>
    <source>
        <strain evidence="1 2">ATCC 34112</strain>
    </source>
</reference>
<dbReference type="EMBL" id="JNBS01002167">
    <property type="protein sequence ID" value="OQR94736.1"/>
    <property type="molecule type" value="Genomic_DNA"/>
</dbReference>
<dbReference type="OrthoDB" id="76674at2759"/>
<keyword evidence="2" id="KW-1185">Reference proteome</keyword>
<evidence type="ECO:0000313" key="2">
    <source>
        <dbReference type="Proteomes" id="UP000243217"/>
    </source>
</evidence>
<gene>
    <name evidence="1" type="ORF">THRCLA_08108</name>
</gene>
<name>A0A1V9Z9P8_9STRA</name>
<dbReference type="Proteomes" id="UP000243217">
    <property type="component" value="Unassembled WGS sequence"/>
</dbReference>
<evidence type="ECO:0000313" key="1">
    <source>
        <dbReference type="EMBL" id="OQR94736.1"/>
    </source>
</evidence>